<dbReference type="KEGG" id="nch:A0U93_05015"/>
<proteinExistence type="predicted"/>
<gene>
    <name evidence="1" type="ORF">A0U93_05015</name>
</gene>
<keyword evidence="2" id="KW-1185">Reference proteome</keyword>
<dbReference type="EMBL" id="CP014691">
    <property type="protein sequence ID" value="AQS87403.1"/>
    <property type="molecule type" value="Genomic_DNA"/>
</dbReference>
<protein>
    <submittedName>
        <fullName evidence="1">Uncharacterized protein</fullName>
    </submittedName>
</protein>
<dbReference type="AlphaFoldDB" id="A0A1U9KNS6"/>
<reference evidence="1 2" key="1">
    <citation type="submission" date="2016-03" db="EMBL/GenBank/DDBJ databases">
        <title>Acetic acid bacteria sequencing.</title>
        <authorList>
            <person name="Brandt J."/>
            <person name="Jakob F."/>
            <person name="Vogel R.F."/>
        </authorList>
    </citation>
    <scope>NUCLEOTIDE SEQUENCE [LARGE SCALE GENOMIC DNA]</scope>
    <source>
        <strain evidence="1 2">NBRC 101099</strain>
    </source>
</reference>
<organism evidence="1 2">
    <name type="scientific">Neoasaia chiangmaiensis</name>
    <dbReference type="NCBI Taxonomy" id="320497"/>
    <lineage>
        <taxon>Bacteria</taxon>
        <taxon>Pseudomonadati</taxon>
        <taxon>Pseudomonadota</taxon>
        <taxon>Alphaproteobacteria</taxon>
        <taxon>Acetobacterales</taxon>
        <taxon>Acetobacteraceae</taxon>
        <taxon>Neoasaia</taxon>
    </lineage>
</organism>
<evidence type="ECO:0000313" key="2">
    <source>
        <dbReference type="Proteomes" id="UP000188604"/>
    </source>
</evidence>
<dbReference type="Proteomes" id="UP000188604">
    <property type="component" value="Chromosome"/>
</dbReference>
<evidence type="ECO:0000313" key="1">
    <source>
        <dbReference type="EMBL" id="AQS87403.1"/>
    </source>
</evidence>
<name>A0A1U9KNS6_9PROT</name>
<sequence>MRRRPVFLTTALTAALLVALPAQARQTRHRATHPADSGAQPVILTQQPHTDLDARARELNASDLADAKAHHDSPIVLVASAPLSSARDDMALFAQLQSARLCGSAGCATSVYLRHNNEWRTVLDAVSGSISVLPTRHRGMRDLLIGNHDRWVWNGSSYQDTMPAAPVGDLRQSIEAHQKAQQAPK</sequence>
<dbReference type="RefSeq" id="WP_077806384.1">
    <property type="nucleotide sequence ID" value="NZ_BJXS01000009.1"/>
</dbReference>
<dbReference type="STRING" id="320497.A0U93_05015"/>
<dbReference type="OrthoDB" id="7271479at2"/>
<accession>A0A1U9KNS6</accession>